<proteinExistence type="predicted"/>
<dbReference type="InterPro" id="IPR037883">
    <property type="entry name" value="Knr4/Smi1-like_sf"/>
</dbReference>
<reference evidence="2" key="1">
    <citation type="submission" date="2020-02" db="EMBL/GenBank/DDBJ databases">
        <authorList>
            <person name="Meier V. D."/>
        </authorList>
    </citation>
    <scope>NUCLEOTIDE SEQUENCE</scope>
    <source>
        <strain evidence="2">AVDCRST_MAG40</strain>
    </source>
</reference>
<accession>A0A6J4L8W2</accession>
<dbReference type="InterPro" id="IPR018958">
    <property type="entry name" value="Knr4/Smi1-like_dom"/>
</dbReference>
<dbReference type="Gene3D" id="3.40.1580.10">
    <property type="entry name" value="SMI1/KNR4-like"/>
    <property type="match status" value="1"/>
</dbReference>
<dbReference type="AlphaFoldDB" id="A0A6J4L8W2"/>
<protein>
    <recommendedName>
        <fullName evidence="1">Knr4/Smi1-like domain-containing protein</fullName>
    </recommendedName>
</protein>
<name>A0A6J4L8W2_9BACT</name>
<dbReference type="EMBL" id="CADCTX010000541">
    <property type="protein sequence ID" value="CAA9326967.1"/>
    <property type="molecule type" value="Genomic_DNA"/>
</dbReference>
<evidence type="ECO:0000259" key="1">
    <source>
        <dbReference type="Pfam" id="PF09346"/>
    </source>
</evidence>
<dbReference type="SUPFAM" id="SSF160631">
    <property type="entry name" value="SMI1/KNR4-like"/>
    <property type="match status" value="1"/>
</dbReference>
<organism evidence="2">
    <name type="scientific">uncultured Gemmatimonadaceae bacterium</name>
    <dbReference type="NCBI Taxonomy" id="246130"/>
    <lineage>
        <taxon>Bacteria</taxon>
        <taxon>Pseudomonadati</taxon>
        <taxon>Gemmatimonadota</taxon>
        <taxon>Gemmatimonadia</taxon>
        <taxon>Gemmatimonadales</taxon>
        <taxon>Gemmatimonadaceae</taxon>
        <taxon>environmental samples</taxon>
    </lineage>
</organism>
<gene>
    <name evidence="2" type="ORF">AVDCRST_MAG40-1738</name>
</gene>
<dbReference type="Pfam" id="PF09346">
    <property type="entry name" value="SMI1_KNR4"/>
    <property type="match status" value="1"/>
</dbReference>
<feature type="domain" description="Knr4/Smi1-like" evidence="1">
    <location>
        <begin position="33"/>
        <end position="142"/>
    </location>
</feature>
<sequence length="177" mass="19603">MASSQLNPGVRPRRAIVFENVTVVGGPLVLSPPAEVDAAEAELGLRFPTGYREYVTRFGEGMLAGNIRIYPPRRILSGLNNLAEWRQRITEYWFWDDGRDVLTKAQALESVIIGDTGNGDELVVHPGNRERVYVLPRGSEDIYVAGEGLAAAVEWLCDGPLAFPSAERDFEPFDSRL</sequence>
<evidence type="ECO:0000313" key="2">
    <source>
        <dbReference type="EMBL" id="CAA9326967.1"/>
    </source>
</evidence>